<organism evidence="3 4">
    <name type="scientific">Desulfosporosinus metallidurans</name>
    <dbReference type="NCBI Taxonomy" id="1888891"/>
    <lineage>
        <taxon>Bacteria</taxon>
        <taxon>Bacillati</taxon>
        <taxon>Bacillota</taxon>
        <taxon>Clostridia</taxon>
        <taxon>Eubacteriales</taxon>
        <taxon>Desulfitobacteriaceae</taxon>
        <taxon>Desulfosporosinus</taxon>
    </lineage>
</organism>
<dbReference type="InterPro" id="IPR014748">
    <property type="entry name" value="Enoyl-CoA_hydra_C"/>
</dbReference>
<dbReference type="OrthoDB" id="9775794at2"/>
<dbReference type="GO" id="GO:0006635">
    <property type="term" value="P:fatty acid beta-oxidation"/>
    <property type="evidence" value="ECO:0007669"/>
    <property type="project" value="TreeGrafter"/>
</dbReference>
<dbReference type="Pfam" id="PF00378">
    <property type="entry name" value="ECH_1"/>
    <property type="match status" value="1"/>
</dbReference>
<reference evidence="3 4" key="1">
    <citation type="submission" date="2016-09" db="EMBL/GenBank/DDBJ databases">
        <title>Complete genome of Desulfosporosinus sp. OL.</title>
        <authorList>
            <person name="Mardanov A."/>
            <person name="Beletsky A."/>
            <person name="Panova A."/>
            <person name="Karnachuk O."/>
            <person name="Ravin N."/>
        </authorList>
    </citation>
    <scope>NUCLEOTIDE SEQUENCE [LARGE SCALE GENOMIC DNA]</scope>
    <source>
        <strain evidence="3 4">OL</strain>
    </source>
</reference>
<proteinExistence type="inferred from homology"/>
<sequence length="265" mass="28848">MIMEYTTIIITKQSGVATIKFNRPEVLNAFDRVMGQEIGSAVAEIRDDPEVRCVILTGSGRAFCAGGDIKGMLNRFSSSSPDERRTHLKNTHRWLTEFINLNKPVIASVKGYAVGAGMSLAMAADIIIAEENAKFAQSFVGIGLAPDLAGSYLLPRLVGLNKAKELTFTGEVIDAHTAQRLGIVNQVVTEEELEPATWQMALRLAQGPTKAIGLAKAMLNKSFESDLASFLDNEASYQAFCGVTEDFKEGVQAFIEKRKPVFKGK</sequence>
<dbReference type="STRING" id="1888891.DSOL_2841"/>
<comment type="similarity">
    <text evidence="1">Belongs to the enoyl-CoA hydratase/isomerase family.</text>
</comment>
<evidence type="ECO:0000256" key="1">
    <source>
        <dbReference type="ARBA" id="ARBA00005254"/>
    </source>
</evidence>
<dbReference type="PANTHER" id="PTHR11941">
    <property type="entry name" value="ENOYL-COA HYDRATASE-RELATED"/>
    <property type="match status" value="1"/>
</dbReference>
<keyword evidence="2" id="KW-0456">Lyase</keyword>
<dbReference type="EMBL" id="MLBF01000021">
    <property type="protein sequence ID" value="OLN30954.1"/>
    <property type="molecule type" value="Genomic_DNA"/>
</dbReference>
<comment type="caution">
    <text evidence="3">The sequence shown here is derived from an EMBL/GenBank/DDBJ whole genome shotgun (WGS) entry which is preliminary data.</text>
</comment>
<protein>
    <submittedName>
        <fullName evidence="3">Enoyl-CoA hydratase</fullName>
    </submittedName>
</protein>
<dbReference type="SUPFAM" id="SSF52096">
    <property type="entry name" value="ClpP/crotonase"/>
    <property type="match status" value="1"/>
</dbReference>
<evidence type="ECO:0000313" key="3">
    <source>
        <dbReference type="EMBL" id="OLN30954.1"/>
    </source>
</evidence>
<dbReference type="GO" id="GO:0016829">
    <property type="term" value="F:lyase activity"/>
    <property type="evidence" value="ECO:0007669"/>
    <property type="project" value="UniProtKB-KW"/>
</dbReference>
<dbReference type="InterPro" id="IPR001753">
    <property type="entry name" value="Enoyl-CoA_hydra/iso"/>
</dbReference>
<name>A0A1Q8QUD5_9FIRM</name>
<gene>
    <name evidence="3" type="ORF">DSOL_2841</name>
</gene>
<dbReference type="Gene3D" id="3.90.226.10">
    <property type="entry name" value="2-enoyl-CoA Hydratase, Chain A, domain 1"/>
    <property type="match status" value="1"/>
</dbReference>
<evidence type="ECO:0000256" key="2">
    <source>
        <dbReference type="ARBA" id="ARBA00023239"/>
    </source>
</evidence>
<accession>A0A1Q8QUD5</accession>
<dbReference type="CDD" id="cd06558">
    <property type="entry name" value="crotonase-like"/>
    <property type="match status" value="1"/>
</dbReference>
<keyword evidence="4" id="KW-1185">Reference proteome</keyword>
<dbReference type="Proteomes" id="UP000186102">
    <property type="component" value="Unassembled WGS sequence"/>
</dbReference>
<evidence type="ECO:0000313" key="4">
    <source>
        <dbReference type="Proteomes" id="UP000186102"/>
    </source>
</evidence>
<dbReference type="PANTHER" id="PTHR11941:SF54">
    <property type="entry name" value="ENOYL-COA HYDRATASE, MITOCHONDRIAL"/>
    <property type="match status" value="1"/>
</dbReference>
<dbReference type="AlphaFoldDB" id="A0A1Q8QUD5"/>
<dbReference type="Gene3D" id="1.10.12.10">
    <property type="entry name" value="Lyase 2-enoyl-coa Hydratase, Chain A, domain 2"/>
    <property type="match status" value="1"/>
</dbReference>
<dbReference type="InterPro" id="IPR029045">
    <property type="entry name" value="ClpP/crotonase-like_dom_sf"/>
</dbReference>